<proteinExistence type="inferred from homology"/>
<evidence type="ECO:0000313" key="8">
    <source>
        <dbReference type="EMBL" id="RDI64894.1"/>
    </source>
</evidence>
<feature type="site" description="Electron transfer via tryptophanyl radical" evidence="5">
    <location>
        <position position="347"/>
    </location>
</feature>
<dbReference type="Gene3D" id="1.10.579.10">
    <property type="entry name" value="DNA Cyclobutane Dipyrimidine Photolyase, subunit A, domain 3"/>
    <property type="match status" value="1"/>
</dbReference>
<keyword evidence="9" id="KW-1185">Reference proteome</keyword>
<dbReference type="InterPro" id="IPR002081">
    <property type="entry name" value="Cryptochrome/DNA_photolyase_1"/>
</dbReference>
<dbReference type="SUPFAM" id="SSF48173">
    <property type="entry name" value="Cryptochrome/photolyase FAD-binding domain"/>
    <property type="match status" value="1"/>
</dbReference>
<dbReference type="InterPro" id="IPR018394">
    <property type="entry name" value="DNA_photolyase_1_CS_C"/>
</dbReference>
<evidence type="ECO:0000313" key="9">
    <source>
        <dbReference type="Proteomes" id="UP000254869"/>
    </source>
</evidence>
<dbReference type="PROSITE" id="PS00394">
    <property type="entry name" value="DNA_PHOTOLYASES_1_1"/>
    <property type="match status" value="1"/>
</dbReference>
<dbReference type="GO" id="GO:0003677">
    <property type="term" value="F:DNA binding"/>
    <property type="evidence" value="ECO:0007669"/>
    <property type="project" value="TreeGrafter"/>
</dbReference>
<dbReference type="Gene3D" id="3.40.50.620">
    <property type="entry name" value="HUPs"/>
    <property type="match status" value="1"/>
</dbReference>
<keyword evidence="3 6" id="KW-0157">Chromophore</keyword>
<dbReference type="PRINTS" id="PR00147">
    <property type="entry name" value="DNAPHOTLYASE"/>
</dbReference>
<feature type="binding site" evidence="4">
    <location>
        <begin position="360"/>
        <end position="362"/>
    </location>
    <ligand>
        <name>FAD</name>
        <dbReference type="ChEBI" id="CHEBI:57692"/>
    </ligand>
</feature>
<dbReference type="GO" id="GO:0003904">
    <property type="term" value="F:deoxyribodipyrimidine photo-lyase activity"/>
    <property type="evidence" value="ECO:0007669"/>
    <property type="project" value="TreeGrafter"/>
</dbReference>
<dbReference type="InterPro" id="IPR005101">
    <property type="entry name" value="Cryptochr/Photolyase_FAD-bd"/>
</dbReference>
<evidence type="ECO:0000256" key="5">
    <source>
        <dbReference type="PIRSR" id="PIRSR602081-2"/>
    </source>
</evidence>
<feature type="binding site" evidence="4">
    <location>
        <position position="262"/>
    </location>
    <ligand>
        <name>FAD</name>
        <dbReference type="ChEBI" id="CHEBI:57692"/>
    </ligand>
</feature>
<feature type="site" description="Electron transfer via tryptophanyl radical" evidence="5">
    <location>
        <position position="294"/>
    </location>
</feature>
<evidence type="ECO:0000259" key="7">
    <source>
        <dbReference type="PROSITE" id="PS51645"/>
    </source>
</evidence>
<evidence type="ECO:0000256" key="3">
    <source>
        <dbReference type="ARBA" id="ARBA00022991"/>
    </source>
</evidence>
<dbReference type="InterPro" id="IPR036155">
    <property type="entry name" value="Crypto/Photolyase_N_sf"/>
</dbReference>
<evidence type="ECO:0000256" key="1">
    <source>
        <dbReference type="ARBA" id="ARBA00022630"/>
    </source>
</evidence>
<feature type="site" description="Electron transfer via tryptophanyl radical" evidence="5">
    <location>
        <position position="370"/>
    </location>
</feature>
<name>A0A370I6F0_9NOCA</name>
<dbReference type="GO" id="GO:0006950">
    <property type="term" value="P:response to stress"/>
    <property type="evidence" value="ECO:0007669"/>
    <property type="project" value="UniProtKB-ARBA"/>
</dbReference>
<dbReference type="AlphaFoldDB" id="A0A370I6F0"/>
<dbReference type="InterPro" id="IPR036134">
    <property type="entry name" value="Crypto/Photolyase_FAD-like_sf"/>
</dbReference>
<dbReference type="GO" id="GO:0006139">
    <property type="term" value="P:nucleobase-containing compound metabolic process"/>
    <property type="evidence" value="ECO:0007669"/>
    <property type="project" value="UniProtKB-ARBA"/>
</dbReference>
<accession>A0A370I6F0</accession>
<keyword evidence="2 4" id="KW-0274">FAD</keyword>
<dbReference type="InterPro" id="IPR014729">
    <property type="entry name" value="Rossmann-like_a/b/a_fold"/>
</dbReference>
<dbReference type="EMBL" id="QQBC01000007">
    <property type="protein sequence ID" value="RDI64894.1"/>
    <property type="molecule type" value="Genomic_DNA"/>
</dbReference>
<evidence type="ECO:0000256" key="2">
    <source>
        <dbReference type="ARBA" id="ARBA00022827"/>
    </source>
</evidence>
<keyword evidence="1 4" id="KW-0285">Flavoprotein</keyword>
<dbReference type="PROSITE" id="PS51645">
    <property type="entry name" value="PHR_CRY_ALPHA_BETA"/>
    <property type="match status" value="1"/>
</dbReference>
<comment type="similarity">
    <text evidence="6">Belongs to the DNA photolyase family.</text>
</comment>
<dbReference type="PANTHER" id="PTHR11455">
    <property type="entry name" value="CRYPTOCHROME"/>
    <property type="match status" value="1"/>
</dbReference>
<organism evidence="8 9">
    <name type="scientific">Nocardia pseudobrasiliensis</name>
    <dbReference type="NCBI Taxonomy" id="45979"/>
    <lineage>
        <taxon>Bacteria</taxon>
        <taxon>Bacillati</taxon>
        <taxon>Actinomycetota</taxon>
        <taxon>Actinomycetes</taxon>
        <taxon>Mycobacteriales</taxon>
        <taxon>Nocardiaceae</taxon>
        <taxon>Nocardia</taxon>
    </lineage>
</organism>
<dbReference type="SUPFAM" id="SSF52425">
    <property type="entry name" value="Cryptochrome/photolyase, N-terminal domain"/>
    <property type="match status" value="1"/>
</dbReference>
<evidence type="ECO:0000256" key="6">
    <source>
        <dbReference type="RuleBase" id="RU004182"/>
    </source>
</evidence>
<dbReference type="InterPro" id="IPR006050">
    <property type="entry name" value="DNA_photolyase_N"/>
</dbReference>
<dbReference type="Proteomes" id="UP000254869">
    <property type="component" value="Unassembled WGS sequence"/>
</dbReference>
<dbReference type="PANTHER" id="PTHR11455:SF9">
    <property type="entry name" value="CRYPTOCHROME CIRCADIAN CLOCK 5 ISOFORM X1"/>
    <property type="match status" value="1"/>
</dbReference>
<comment type="cofactor">
    <cofactor evidence="4">
        <name>FAD</name>
        <dbReference type="ChEBI" id="CHEBI:57692"/>
    </cofactor>
    <text evidence="4">Binds 1 FAD per subunit.</text>
</comment>
<sequence length="440" mass="49590">MTVTVVLFTRDLRVRDNPALVAAHREGAAVVPLFVVDERIVAGRRSSPNRARFLAAALAELDDELRGLGGHLVVRYGDVVDVVADVVREVHADSLHLAADVSWYSRAREEALRKRLAPRDCLVHTHAASVTTTDPAELTPATGRDHFAVFTPYYRRWLEHPRRRPLAAPRDLVIPPVRGEALPRFDDSRDGSSPGLVVGGAITARKALRRWLSGPADEYATASDDLAADVTSRLSPYLHFGCLSPIEVLHRIDLDSPSGEAFARQLAWRDFHHQVLAARPEVGWKDYRPRPIRWREDPHAVRAWQDGRTGFPIVDAGMRQLREEGWMPGRARLITASFLTKSLRVDWRIGAEHFRRWLVDADVANNQLNWQWTAGTGTDTRPNRVLNPLRQADRFDPDGEYVRRWIPELRQLDGASVHRPWRAGILAADYPAPILECNGM</sequence>
<feature type="binding site" evidence="4">
    <location>
        <begin position="231"/>
        <end position="235"/>
    </location>
    <ligand>
        <name>FAD</name>
        <dbReference type="ChEBI" id="CHEBI:57692"/>
    </ligand>
</feature>
<comment type="caution">
    <text evidence="8">The sequence shown here is derived from an EMBL/GenBank/DDBJ whole genome shotgun (WGS) entry which is preliminary data.</text>
</comment>
<dbReference type="Pfam" id="PF03441">
    <property type="entry name" value="FAD_binding_7"/>
    <property type="match status" value="1"/>
</dbReference>
<evidence type="ECO:0000256" key="4">
    <source>
        <dbReference type="PIRSR" id="PIRSR602081-1"/>
    </source>
</evidence>
<dbReference type="STRING" id="1210086.GCA_001613105_02306"/>
<feature type="domain" description="Photolyase/cryptochrome alpha/beta" evidence="7">
    <location>
        <begin position="2"/>
        <end position="131"/>
    </location>
</feature>
<dbReference type="Gene3D" id="1.25.40.80">
    <property type="match status" value="1"/>
</dbReference>
<dbReference type="GO" id="GO:0071949">
    <property type="term" value="F:FAD binding"/>
    <property type="evidence" value="ECO:0007669"/>
    <property type="project" value="TreeGrafter"/>
</dbReference>
<dbReference type="GO" id="GO:0009416">
    <property type="term" value="P:response to light stimulus"/>
    <property type="evidence" value="ECO:0007669"/>
    <property type="project" value="TreeGrafter"/>
</dbReference>
<keyword evidence="8" id="KW-0456">Lyase</keyword>
<dbReference type="Pfam" id="PF00875">
    <property type="entry name" value="DNA_photolyase"/>
    <property type="match status" value="1"/>
</dbReference>
<protein>
    <submittedName>
        <fullName evidence="8">Deoxyribodipyrimidine photo-lyase type I</fullName>
    </submittedName>
</protein>
<feature type="binding site" evidence="4">
    <location>
        <position position="219"/>
    </location>
    <ligand>
        <name>FAD</name>
        <dbReference type="ChEBI" id="CHEBI:57692"/>
    </ligand>
</feature>
<reference evidence="8 9" key="1">
    <citation type="submission" date="2018-07" db="EMBL/GenBank/DDBJ databases">
        <title>Genomic Encyclopedia of Type Strains, Phase IV (KMG-IV): sequencing the most valuable type-strain genomes for metagenomic binning, comparative biology and taxonomic classification.</title>
        <authorList>
            <person name="Goeker M."/>
        </authorList>
    </citation>
    <scope>NUCLEOTIDE SEQUENCE [LARGE SCALE GENOMIC DNA]</scope>
    <source>
        <strain evidence="8 9">DSM 44290</strain>
    </source>
</reference>
<dbReference type="RefSeq" id="WP_067996156.1">
    <property type="nucleotide sequence ID" value="NZ_QQBC01000007.1"/>
</dbReference>
<gene>
    <name evidence="8" type="ORF">DFR76_107271</name>
</gene>